<proteinExistence type="predicted"/>
<comment type="caution">
    <text evidence="1">The sequence shown here is derived from an EMBL/GenBank/DDBJ whole genome shotgun (WGS) entry which is preliminary data.</text>
</comment>
<reference evidence="1" key="1">
    <citation type="submission" date="2020-11" db="EMBL/GenBank/DDBJ databases">
        <title>Sequencing the genomes of 1000 actinobacteria strains.</title>
        <authorList>
            <person name="Klenk H.-P."/>
        </authorList>
    </citation>
    <scope>NUCLEOTIDE SEQUENCE</scope>
    <source>
        <strain evidence="1">DSM 45356</strain>
    </source>
</reference>
<organism evidence="1 2">
    <name type="scientific">Longispora fulva</name>
    <dbReference type="NCBI Taxonomy" id="619741"/>
    <lineage>
        <taxon>Bacteria</taxon>
        <taxon>Bacillati</taxon>
        <taxon>Actinomycetota</taxon>
        <taxon>Actinomycetes</taxon>
        <taxon>Micromonosporales</taxon>
        <taxon>Micromonosporaceae</taxon>
        <taxon>Longispora</taxon>
    </lineage>
</organism>
<dbReference type="AlphaFoldDB" id="A0A8J7GGU4"/>
<gene>
    <name evidence="1" type="ORF">IW245_004953</name>
</gene>
<dbReference type="GO" id="GO:0008641">
    <property type="term" value="F:ubiquitin-like modifier activating enzyme activity"/>
    <property type="evidence" value="ECO:0007669"/>
    <property type="project" value="InterPro"/>
</dbReference>
<evidence type="ECO:0000313" key="1">
    <source>
        <dbReference type="EMBL" id="MBG6138759.1"/>
    </source>
</evidence>
<evidence type="ECO:0000313" key="2">
    <source>
        <dbReference type="Proteomes" id="UP000622552"/>
    </source>
</evidence>
<dbReference type="InterPro" id="IPR035985">
    <property type="entry name" value="Ubiquitin-activating_enz"/>
</dbReference>
<sequence length="347" mass="36019">MRPLLALRRLRRDPGSVQLGVDPAHAALLDLADPRLVRLLDLLDGSRAPAQLRLAARRLGLPDDALPALLDVLAAAGLLRNGTLPAGLPERARPALLTEARALAVRTEPAGALRRRWAATVALVGEDRLCVPLAAALASSGVGRVGFGLTGVAGRVDALPGGLCPDDTGRGRSVAAADAVRRAAPHTRVGGGPATLVVHVGHLDRPARLVALGHARGGTPHLAVTIRDGRIAVGPLVRPGSTACLGCVDLYRTARDPRWPFLAAQLATTPSRAEPCEAALAVLAVGYATAQVLVQLDGGDPETLDTTVEWAPDGSARRQSWRRNPDCDCIGRWPGRHNAPGAGTMGG</sequence>
<dbReference type="EMBL" id="JADOUF010000001">
    <property type="protein sequence ID" value="MBG6138759.1"/>
    <property type="molecule type" value="Genomic_DNA"/>
</dbReference>
<name>A0A8J7GGU4_9ACTN</name>
<dbReference type="RefSeq" id="WP_197005482.1">
    <property type="nucleotide sequence ID" value="NZ_BONS01000009.1"/>
</dbReference>
<dbReference type="Proteomes" id="UP000622552">
    <property type="component" value="Unassembled WGS sequence"/>
</dbReference>
<protein>
    <submittedName>
        <fullName evidence="1">Bacteriocin biosynthesis cyclodehydratase domain-containing protein</fullName>
    </submittedName>
</protein>
<accession>A0A8J7GGU4</accession>
<dbReference type="SUPFAM" id="SSF69572">
    <property type="entry name" value="Activating enzymes of the ubiquitin-like proteins"/>
    <property type="match status" value="1"/>
</dbReference>
<dbReference type="Gene3D" id="3.40.50.720">
    <property type="entry name" value="NAD(P)-binding Rossmann-like Domain"/>
    <property type="match status" value="1"/>
</dbReference>
<keyword evidence="2" id="KW-1185">Reference proteome</keyword>